<evidence type="ECO:0000313" key="1">
    <source>
        <dbReference type="EMBL" id="OWP78881.1"/>
    </source>
</evidence>
<sequence>MCFLGCKSQIIKKDIEKPLFDNFNFKDWNEGYKNYKKGVMNDSYLYLKKDFFPTFSEDNPEIYIYPQKKQFYTIYNEYYDLKDKAPIKKIGKLFGWDMFLHTKLKIGLWYEYDGNGNIIKVVDEDNKFGVFGYNQLLKKLHELKVINLNKGVTLIDQGEFNLKISYFYSDKIDKKLWRVVVQIGDTQDSADPNIQGSAVTFKTKTYYFDGNTGERILKINDKVDYYKEIGFHL</sequence>
<dbReference type="AlphaFoldDB" id="A0A246GCL0"/>
<organism evidence="1 2">
    <name type="scientific">Flavobacterium columnare</name>
    <dbReference type="NCBI Taxonomy" id="996"/>
    <lineage>
        <taxon>Bacteria</taxon>
        <taxon>Pseudomonadati</taxon>
        <taxon>Bacteroidota</taxon>
        <taxon>Flavobacteriia</taxon>
        <taxon>Flavobacteriales</taxon>
        <taxon>Flavobacteriaceae</taxon>
        <taxon>Flavobacterium</taxon>
    </lineage>
</organism>
<dbReference type="Proteomes" id="UP000198034">
    <property type="component" value="Unassembled WGS sequence"/>
</dbReference>
<dbReference type="EMBL" id="MTCY01000007">
    <property type="protein sequence ID" value="OWP78881.1"/>
    <property type="molecule type" value="Genomic_DNA"/>
</dbReference>
<proteinExistence type="predicted"/>
<name>A0A246GCL0_9FLAO</name>
<reference evidence="1 2" key="1">
    <citation type="journal article" date="2017" name="Infect. Genet. Evol.">
        <title>Comparative genome analysis of fish pathogen Flavobacterium columnare reveals extensive sequence diversity within the species.</title>
        <authorList>
            <person name="Kayansamruaj P."/>
            <person name="Dong H.T."/>
            <person name="Hirono I."/>
            <person name="Kondo H."/>
            <person name="Senapin S."/>
            <person name="Rodkhum C."/>
        </authorList>
    </citation>
    <scope>NUCLEOTIDE SEQUENCE [LARGE SCALE GENOMIC DNA]</scope>
    <source>
        <strain evidence="1 2">1214</strain>
    </source>
</reference>
<evidence type="ECO:0000313" key="2">
    <source>
        <dbReference type="Proteomes" id="UP000198034"/>
    </source>
</evidence>
<comment type="caution">
    <text evidence="1">The sequence shown here is derived from an EMBL/GenBank/DDBJ whole genome shotgun (WGS) entry which is preliminary data.</text>
</comment>
<protein>
    <submittedName>
        <fullName evidence="1">Uncharacterized protein</fullName>
    </submittedName>
</protein>
<gene>
    <name evidence="1" type="ORF">BWK62_03710</name>
</gene>
<accession>A0A246GCL0</accession>